<dbReference type="HAMAP" id="MF_01256">
    <property type="entry name" value="YfiT_hydrol"/>
    <property type="match status" value="1"/>
</dbReference>
<dbReference type="OrthoDB" id="9796039at2"/>
<feature type="binding site" evidence="5">
    <location>
        <position position="65"/>
    </location>
    <ligand>
        <name>Zn(2+)</name>
        <dbReference type="ChEBI" id="CHEBI:29105"/>
    </ligand>
</feature>
<dbReference type="SUPFAM" id="SSF109854">
    <property type="entry name" value="DinB/YfiT-like putative metalloenzymes"/>
    <property type="match status" value="1"/>
</dbReference>
<keyword evidence="1 5" id="KW-0963">Cytoplasm</keyword>
<sequence length="174" mass="20568">MEDLRYPIGEFKYDEEIRDHQLDLKIKQIEDAPKNLRIAVDGLSEKQLDTPYRPEGWTLRQVVHHLADSHMNGFIRFKWALTEDSPTIKAYDEKRWAELSDSFEDIQVSLSLFDVLIKKWVLLLKSLSPEDLEKKFIHPDSGLVSLRRNIHLYAWHGDHHIAHITSLKKRMGWE</sequence>
<evidence type="ECO:0000256" key="3">
    <source>
        <dbReference type="ARBA" id="ARBA00022801"/>
    </source>
</evidence>
<name>A0A6N9Q6S6_9BACL</name>
<evidence type="ECO:0000259" key="6">
    <source>
        <dbReference type="Pfam" id="PF12867"/>
    </source>
</evidence>
<evidence type="ECO:0000313" key="8">
    <source>
        <dbReference type="Proteomes" id="UP000448943"/>
    </source>
</evidence>
<comment type="function">
    <text evidence="5">Possible metal-dependent hydrolase.</text>
</comment>
<feature type="domain" description="DinB-like" evidence="6">
    <location>
        <begin position="28"/>
        <end position="164"/>
    </location>
</feature>
<dbReference type="AlphaFoldDB" id="A0A6N9Q6S6"/>
<gene>
    <name evidence="7" type="ORF">ERL59_16480</name>
</gene>
<feature type="binding site" evidence="5">
    <location>
        <position position="160"/>
    </location>
    <ligand>
        <name>Zn(2+)</name>
        <dbReference type="ChEBI" id="CHEBI:29105"/>
    </ligand>
</feature>
<dbReference type="GO" id="GO:0005737">
    <property type="term" value="C:cytoplasm"/>
    <property type="evidence" value="ECO:0007669"/>
    <property type="project" value="UniProtKB-SubCell"/>
</dbReference>
<comment type="subcellular location">
    <subcellularLocation>
        <location evidence="5">Cytoplasm</location>
    </subcellularLocation>
</comment>
<dbReference type="Pfam" id="PF12867">
    <property type="entry name" value="DinB_2"/>
    <property type="match status" value="1"/>
</dbReference>
<proteinExistence type="inferred from homology"/>
<dbReference type="GO" id="GO:0008270">
    <property type="term" value="F:zinc ion binding"/>
    <property type="evidence" value="ECO:0007669"/>
    <property type="project" value="UniProtKB-UniRule"/>
</dbReference>
<dbReference type="RefSeq" id="WP_160647351.1">
    <property type="nucleotide sequence ID" value="NZ_SIJB01000032.1"/>
</dbReference>
<evidence type="ECO:0000313" key="7">
    <source>
        <dbReference type="EMBL" id="NBI30547.1"/>
    </source>
</evidence>
<dbReference type="NCBIfam" id="NF009807">
    <property type="entry name" value="PRK13291.1"/>
    <property type="match status" value="1"/>
</dbReference>
<dbReference type="InterPro" id="IPR034660">
    <property type="entry name" value="DinB/YfiT-like"/>
</dbReference>
<evidence type="ECO:0000256" key="4">
    <source>
        <dbReference type="ARBA" id="ARBA00022833"/>
    </source>
</evidence>
<organism evidence="7 8">
    <name type="scientific">Chengkuizengella marina</name>
    <dbReference type="NCBI Taxonomy" id="2507566"/>
    <lineage>
        <taxon>Bacteria</taxon>
        <taxon>Bacillati</taxon>
        <taxon>Bacillota</taxon>
        <taxon>Bacilli</taxon>
        <taxon>Bacillales</taxon>
        <taxon>Paenibacillaceae</taxon>
        <taxon>Chengkuizengella</taxon>
    </lineage>
</organism>
<feature type="binding site" evidence="5">
    <location>
        <position position="156"/>
    </location>
    <ligand>
        <name>Zn(2+)</name>
        <dbReference type="ChEBI" id="CHEBI:29105"/>
    </ligand>
</feature>
<dbReference type="InterPro" id="IPR023774">
    <property type="entry name" value="Put_metal_dep_hydrolase_YfiT"/>
</dbReference>
<comment type="cofactor">
    <cofactor evidence="5">
        <name>Zn(2+)</name>
        <dbReference type="ChEBI" id="CHEBI:29105"/>
    </cofactor>
    <text evidence="5">Binds 1 zinc ion per subunit.</text>
</comment>
<dbReference type="EMBL" id="SIJB01000032">
    <property type="protein sequence ID" value="NBI30547.1"/>
    <property type="molecule type" value="Genomic_DNA"/>
</dbReference>
<keyword evidence="4 5" id="KW-0862">Zinc</keyword>
<keyword evidence="2 5" id="KW-0479">Metal-binding</keyword>
<evidence type="ECO:0000256" key="5">
    <source>
        <dbReference type="HAMAP-Rule" id="MF_01256"/>
    </source>
</evidence>
<reference evidence="7 8" key="1">
    <citation type="submission" date="2019-01" db="EMBL/GenBank/DDBJ databases">
        <title>Chengkuizengella sp. nov., isolated from deep-sea sediment of East Pacific Ocean.</title>
        <authorList>
            <person name="Yang J."/>
            <person name="Lai Q."/>
            <person name="Shao Z."/>
        </authorList>
    </citation>
    <scope>NUCLEOTIDE SEQUENCE [LARGE SCALE GENOMIC DNA]</scope>
    <source>
        <strain evidence="7 8">YPA3-1-1</strain>
    </source>
</reference>
<keyword evidence="3 5" id="KW-0378">Hydrolase</keyword>
<dbReference type="Gene3D" id="1.20.120.450">
    <property type="entry name" value="dinb family like domain"/>
    <property type="match status" value="1"/>
</dbReference>
<comment type="subunit">
    <text evidence="5">Homodimer.</text>
</comment>
<evidence type="ECO:0000256" key="1">
    <source>
        <dbReference type="ARBA" id="ARBA00022490"/>
    </source>
</evidence>
<accession>A0A6N9Q6S6</accession>
<evidence type="ECO:0000256" key="2">
    <source>
        <dbReference type="ARBA" id="ARBA00022723"/>
    </source>
</evidence>
<comment type="similarity">
    <text evidence="5">Belongs to the metal hydrolase YfiT family.</text>
</comment>
<comment type="caution">
    <text evidence="7">The sequence shown here is derived from an EMBL/GenBank/DDBJ whole genome shotgun (WGS) entry which is preliminary data.</text>
</comment>
<dbReference type="InterPro" id="IPR024775">
    <property type="entry name" value="DinB-like"/>
</dbReference>
<keyword evidence="8" id="KW-1185">Reference proteome</keyword>
<dbReference type="GO" id="GO:0016787">
    <property type="term" value="F:hydrolase activity"/>
    <property type="evidence" value="ECO:0007669"/>
    <property type="project" value="UniProtKB-UniRule"/>
</dbReference>
<dbReference type="Proteomes" id="UP000448943">
    <property type="component" value="Unassembled WGS sequence"/>
</dbReference>
<dbReference type="EC" id="3.-.-.-" evidence="5"/>
<protein>
    <recommendedName>
        <fullName evidence="5">Putative metal-dependent hydrolase ERL59_16480</fullName>
        <ecNumber evidence="5">3.-.-.-</ecNumber>
    </recommendedName>
</protein>